<name>A0A2D0N8A2_FLAN2</name>
<comment type="caution">
    <text evidence="1">The sequence shown here is derived from an EMBL/GenBank/DDBJ whole genome shotgun (WGS) entry which is preliminary data.</text>
</comment>
<evidence type="ECO:0008006" key="3">
    <source>
        <dbReference type="Google" id="ProtNLM"/>
    </source>
</evidence>
<organism evidence="1 2">
    <name type="scientific">Flavilitoribacter nigricans (strain ATCC 23147 / DSM 23189 / NBRC 102662 / NCIMB 1420 / SS-2)</name>
    <name type="common">Lewinella nigricans</name>
    <dbReference type="NCBI Taxonomy" id="1122177"/>
    <lineage>
        <taxon>Bacteria</taxon>
        <taxon>Pseudomonadati</taxon>
        <taxon>Bacteroidota</taxon>
        <taxon>Saprospiria</taxon>
        <taxon>Saprospirales</taxon>
        <taxon>Lewinellaceae</taxon>
        <taxon>Flavilitoribacter</taxon>
    </lineage>
</organism>
<dbReference type="Proteomes" id="UP000223913">
    <property type="component" value="Unassembled WGS sequence"/>
</dbReference>
<sequence>MALALFTLCSLSSQARREFSKTIKKEFEISADGTTGIYNKYGKVNINTWDQNRVKVEVMIVVKASGEEVAQSIFDRIDVNFSNSSNYVSAKTEISSTSNSWWKDNNNKADYSINYEVWMPPTNQLELDAKYCDSKVAPLRGSANVQVKYGNLIMEGLGDELNLSLAYGNGTINRVGNANIESAHCTLKMMEAQDLEIDSKYSTITVEKAGDIRCDTKYDTYKLGQVGEFRNTGKYDNLEIQKAESVYLDSDYTHFFARSVSKSIDLEISYGDVTVEELTRGFSAATLLGEYSDFKLGVASGTNFELDANATYAGIGYPQDLTVVYEKEKMNAHEVKGHVGSSGGTIKARLKYGALKVRKK</sequence>
<gene>
    <name evidence="1" type="ORF">CRP01_19710</name>
</gene>
<reference evidence="1 2" key="1">
    <citation type="submission" date="2017-10" db="EMBL/GenBank/DDBJ databases">
        <title>The draft genome sequence of Lewinella nigricans NBRC 102662.</title>
        <authorList>
            <person name="Wang K."/>
        </authorList>
    </citation>
    <scope>NUCLEOTIDE SEQUENCE [LARGE SCALE GENOMIC DNA]</scope>
    <source>
        <strain evidence="1 2">NBRC 102662</strain>
    </source>
</reference>
<protein>
    <recommendedName>
        <fullName evidence="3">Adhesin domain-containing protein</fullName>
    </recommendedName>
</protein>
<dbReference type="AlphaFoldDB" id="A0A2D0N8A2"/>
<dbReference type="EMBL" id="PDUD01000024">
    <property type="protein sequence ID" value="PHN04744.1"/>
    <property type="molecule type" value="Genomic_DNA"/>
</dbReference>
<evidence type="ECO:0000313" key="2">
    <source>
        <dbReference type="Proteomes" id="UP000223913"/>
    </source>
</evidence>
<accession>A0A2D0N8A2</accession>
<proteinExistence type="predicted"/>
<keyword evidence="2" id="KW-1185">Reference proteome</keyword>
<evidence type="ECO:0000313" key="1">
    <source>
        <dbReference type="EMBL" id="PHN04744.1"/>
    </source>
</evidence>